<keyword evidence="2" id="KW-1185">Reference proteome</keyword>
<comment type="caution">
    <text evidence="1">The sequence shown here is derived from an EMBL/GenBank/DDBJ whole genome shotgun (WGS) entry which is preliminary data.</text>
</comment>
<evidence type="ECO:0000313" key="2">
    <source>
        <dbReference type="Proteomes" id="UP000579523"/>
    </source>
</evidence>
<reference evidence="1 2" key="1">
    <citation type="submission" date="2020-08" db="EMBL/GenBank/DDBJ databases">
        <title>Genomic Encyclopedia of Type Strains, Phase III (KMG-III): the genomes of soil and plant-associated and newly described type strains.</title>
        <authorList>
            <person name="Whitman W."/>
        </authorList>
    </citation>
    <scope>NUCLEOTIDE SEQUENCE [LARGE SCALE GENOMIC DNA]</scope>
    <source>
        <strain evidence="1 2">CECT 3273</strain>
    </source>
</reference>
<dbReference type="RefSeq" id="WP_184826510.1">
    <property type="nucleotide sequence ID" value="NZ_BMTK01000028.1"/>
</dbReference>
<name>A0A7W7V9A7_9ACTN</name>
<dbReference type="Proteomes" id="UP000579523">
    <property type="component" value="Unassembled WGS sequence"/>
</dbReference>
<proteinExistence type="predicted"/>
<evidence type="ECO:0000313" key="1">
    <source>
        <dbReference type="EMBL" id="MBB4901740.1"/>
    </source>
</evidence>
<accession>A0A7W7V9A7</accession>
<gene>
    <name evidence="1" type="ORF">FHS37_005831</name>
</gene>
<dbReference type="EMBL" id="JACHJI010000012">
    <property type="protein sequence ID" value="MBB4901740.1"/>
    <property type="molecule type" value="Genomic_DNA"/>
</dbReference>
<sequence length="155" mass="17657">MTDTRPFTGLKIEGRRDRAHLDTLTSIVPEPLREEFRRLLDGPRVYKRIGRHDDRTYWLSQKEGSDLVTLEVVLPAYQSREELLQVEQELMPGALPPGAAFRTRPVSDPFDDSPETAAVLRGVDAALARGEHWSTVSGTTLESLRRDWLRSRGLY</sequence>
<organism evidence="1 2">
    <name type="scientific">Streptomyces griseomycini</name>
    <dbReference type="NCBI Taxonomy" id="66895"/>
    <lineage>
        <taxon>Bacteria</taxon>
        <taxon>Bacillati</taxon>
        <taxon>Actinomycetota</taxon>
        <taxon>Actinomycetes</taxon>
        <taxon>Kitasatosporales</taxon>
        <taxon>Streptomycetaceae</taxon>
        <taxon>Streptomyces</taxon>
    </lineage>
</organism>
<protein>
    <submittedName>
        <fullName evidence="1">Uncharacterized protein</fullName>
    </submittedName>
</protein>
<dbReference type="AlphaFoldDB" id="A0A7W7V9A7"/>